<reference evidence="2 3" key="1">
    <citation type="journal article" date="2024" name="Commun. Biol.">
        <title>Comparative genomic analysis of thermophilic fungi reveals convergent evolutionary adaptations and gene losses.</title>
        <authorList>
            <person name="Steindorff A.S."/>
            <person name="Aguilar-Pontes M.V."/>
            <person name="Robinson A.J."/>
            <person name="Andreopoulos B."/>
            <person name="LaButti K."/>
            <person name="Kuo A."/>
            <person name="Mondo S."/>
            <person name="Riley R."/>
            <person name="Otillar R."/>
            <person name="Haridas S."/>
            <person name="Lipzen A."/>
            <person name="Grimwood J."/>
            <person name="Schmutz J."/>
            <person name="Clum A."/>
            <person name="Reid I.D."/>
            <person name="Moisan M.C."/>
            <person name="Butler G."/>
            <person name="Nguyen T.T.M."/>
            <person name="Dewar K."/>
            <person name="Conant G."/>
            <person name="Drula E."/>
            <person name="Henrissat B."/>
            <person name="Hansel C."/>
            <person name="Singer S."/>
            <person name="Hutchinson M.I."/>
            <person name="de Vries R.P."/>
            <person name="Natvig D.O."/>
            <person name="Powell A.J."/>
            <person name="Tsang A."/>
            <person name="Grigoriev I.V."/>
        </authorList>
    </citation>
    <scope>NUCLEOTIDE SEQUENCE [LARGE SCALE GENOMIC DNA]</scope>
    <source>
        <strain evidence="2 3">ATCC 24622</strain>
    </source>
</reference>
<proteinExistence type="predicted"/>
<dbReference type="SUPFAM" id="SSF56176">
    <property type="entry name" value="FAD-binding/transporter-associated domain-like"/>
    <property type="match status" value="1"/>
</dbReference>
<evidence type="ECO:0000259" key="1">
    <source>
        <dbReference type="Pfam" id="PF01565"/>
    </source>
</evidence>
<protein>
    <recommendedName>
        <fullName evidence="1">FAD linked oxidase N-terminal domain-containing protein</fullName>
    </recommendedName>
</protein>
<accession>A0ABR3VAB8</accession>
<dbReference type="EMBL" id="JAZHXJ010002455">
    <property type="protein sequence ID" value="KAL1838570.1"/>
    <property type="molecule type" value="Genomic_DNA"/>
</dbReference>
<feature type="domain" description="FAD linked oxidase N-terminal" evidence="1">
    <location>
        <begin position="121"/>
        <end position="207"/>
    </location>
</feature>
<evidence type="ECO:0000313" key="3">
    <source>
        <dbReference type="Proteomes" id="UP001586593"/>
    </source>
</evidence>
<dbReference type="Pfam" id="PF01565">
    <property type="entry name" value="FAD_binding_4"/>
    <property type="match status" value="1"/>
</dbReference>
<dbReference type="InterPro" id="IPR016169">
    <property type="entry name" value="FAD-bd_PCMH_sub2"/>
</dbReference>
<dbReference type="InterPro" id="IPR036318">
    <property type="entry name" value="FAD-bd_PCMH-like_sf"/>
</dbReference>
<gene>
    <name evidence="2" type="ORF">VTK73DRAFT_4289</name>
</gene>
<organism evidence="2 3">
    <name type="scientific">Phialemonium thermophilum</name>
    <dbReference type="NCBI Taxonomy" id="223376"/>
    <lineage>
        <taxon>Eukaryota</taxon>
        <taxon>Fungi</taxon>
        <taxon>Dikarya</taxon>
        <taxon>Ascomycota</taxon>
        <taxon>Pezizomycotina</taxon>
        <taxon>Sordariomycetes</taxon>
        <taxon>Sordariomycetidae</taxon>
        <taxon>Cephalothecales</taxon>
        <taxon>Cephalothecaceae</taxon>
        <taxon>Phialemonium</taxon>
    </lineage>
</organism>
<dbReference type="InterPro" id="IPR006094">
    <property type="entry name" value="Oxid_FAD_bind_N"/>
</dbReference>
<evidence type="ECO:0000313" key="2">
    <source>
        <dbReference type="EMBL" id="KAL1838570.1"/>
    </source>
</evidence>
<sequence>MAGRPREAIRTWRGDLYACKIYHDDDAWPDAQQWRRLNESVGGHLLVDVPPGAVCHDAFHGPLGTVATYDAAQCAEVAAQFSSEQWTIDQPAAALWTYFTNDTCRPTTDPAEPCTLGYYPVYVILAQTLDHVRQGLLFAKAHNLRLVIRNTGHDFLGRSVGWGALVVNTHAFQDVAFVDAWDGPGDYDGPAVTVGAGVEGRPLLVQAHARSPPQTVVVGECPREVCLAVAATGP</sequence>
<name>A0ABR3VAB8_9PEZI</name>
<dbReference type="Proteomes" id="UP001586593">
    <property type="component" value="Unassembled WGS sequence"/>
</dbReference>
<keyword evidence="3" id="KW-1185">Reference proteome</keyword>
<dbReference type="Gene3D" id="3.30.465.10">
    <property type="match status" value="1"/>
</dbReference>
<comment type="caution">
    <text evidence="2">The sequence shown here is derived from an EMBL/GenBank/DDBJ whole genome shotgun (WGS) entry which is preliminary data.</text>
</comment>